<protein>
    <submittedName>
        <fullName evidence="1">Uncharacterized protein</fullName>
    </submittedName>
</protein>
<evidence type="ECO:0000313" key="1">
    <source>
        <dbReference type="EMBL" id="EIC30841.1"/>
    </source>
</evidence>
<name>H8GNT5_METAL</name>
<dbReference type="AlphaFoldDB" id="H8GNT5"/>
<dbReference type="EMBL" id="CM001475">
    <property type="protein sequence ID" value="EIC30841.1"/>
    <property type="molecule type" value="Genomic_DNA"/>
</dbReference>
<dbReference type="eggNOG" id="ENOG5031E5T">
    <property type="taxonomic scope" value="Bacteria"/>
</dbReference>
<keyword evidence="2" id="KW-1185">Reference proteome</keyword>
<dbReference type="STRING" id="686340.Metal_3167"/>
<dbReference type="RefSeq" id="WP_005373730.1">
    <property type="nucleotide sequence ID" value="NZ_CM001475.1"/>
</dbReference>
<reference evidence="1 2" key="1">
    <citation type="journal article" date="2013" name="Genome Announc.">
        <title>Genome Sequence of the Obligate Gammaproteobacterial Methanotroph Methylomicrobium album Strain BG8.</title>
        <authorList>
            <person name="Kits K.D."/>
            <person name="Kalyuzhnaya M.G."/>
            <person name="Klotz M.G."/>
            <person name="Jetten M.S."/>
            <person name="Op den Camp H.J."/>
            <person name="Vuilleumier S."/>
            <person name="Bringel F."/>
            <person name="Dispirito A.A."/>
            <person name="Murrell J.C."/>
            <person name="Bruce D."/>
            <person name="Cheng J.F."/>
            <person name="Copeland A."/>
            <person name="Goodwin L."/>
            <person name="Hauser L."/>
            <person name="Lajus A."/>
            <person name="Land M.L."/>
            <person name="Lapidus A."/>
            <person name="Lucas S."/>
            <person name="Medigue C."/>
            <person name="Pitluck S."/>
            <person name="Woyke T."/>
            <person name="Zeytun A."/>
            <person name="Stein L.Y."/>
        </authorList>
    </citation>
    <scope>NUCLEOTIDE SEQUENCE [LARGE SCALE GENOMIC DNA]</scope>
    <source>
        <strain evidence="1 2">BG8</strain>
    </source>
</reference>
<dbReference type="Proteomes" id="UP000005090">
    <property type="component" value="Chromosome"/>
</dbReference>
<accession>H8GNT5</accession>
<organism evidence="1 2">
    <name type="scientific">Methylomicrobium album BG8</name>
    <dbReference type="NCBI Taxonomy" id="686340"/>
    <lineage>
        <taxon>Bacteria</taxon>
        <taxon>Pseudomonadati</taxon>
        <taxon>Pseudomonadota</taxon>
        <taxon>Gammaproteobacteria</taxon>
        <taxon>Methylococcales</taxon>
        <taxon>Methylococcaceae</taxon>
        <taxon>Methylomicrobium</taxon>
    </lineage>
</organism>
<evidence type="ECO:0000313" key="2">
    <source>
        <dbReference type="Proteomes" id="UP000005090"/>
    </source>
</evidence>
<gene>
    <name evidence="1" type="ORF">Metal_3167</name>
</gene>
<sequence length="111" mass="12640">MATNDRRVRISVHVGEYAIPPLKDMLVLGRNSPIGCIAMRRAIELLVKTPFEHIELDDEVISDILVRQPILRRLSREELIDFVVARMKPMMGPDEVLHAVVDVNVFLSSDH</sequence>
<dbReference type="HOGENOM" id="CLU_167402_0_0_6"/>
<proteinExistence type="predicted"/>